<dbReference type="InterPro" id="IPR053160">
    <property type="entry name" value="MFS_DHA3_Transporter"/>
</dbReference>
<keyword evidence="1" id="KW-0472">Membrane</keyword>
<dbReference type="PANTHER" id="PTHR23530:SF1">
    <property type="entry name" value="PERMEASE, MAJOR FACILITATOR SUPERFAMILY-RELATED"/>
    <property type="match status" value="1"/>
</dbReference>
<evidence type="ECO:0000256" key="1">
    <source>
        <dbReference type="SAM" id="Phobius"/>
    </source>
</evidence>
<dbReference type="Gene3D" id="1.20.1250.20">
    <property type="entry name" value="MFS general substrate transporter like domains"/>
    <property type="match status" value="1"/>
</dbReference>
<feature type="transmembrane region" description="Helical" evidence="1">
    <location>
        <begin position="159"/>
        <end position="177"/>
    </location>
</feature>
<sequence length="399" mass="44667">MNTKKLYIILRSVMGLAFNMSFMATAIYRIDVANLEIYQLILVGSALEIAIFLFEVPTGVVADLKSRRLSIIIGLFIIGLGFFVEILTTFFLVIVLSQIIWGLGYTFISGALDSWISDETGNQNIEQTLISGAQMHKLFSVLGIVLAAVIGMFDIRLAIAFAGGLFIFMGLFAIALMNEEHFVKHPHHEPLWTLYFSQLGHALSHVRTNKVLKIMVVIMLFLGLYSEGIDRTHERYILNNLNMRDYFDIAPIWILSIINAIIAIIGYVVLHVVKKYITKGHHVVLWALNFTIMMIVGIVLFAFLPFEYIAVVSFMFFTINREATYPLLNTILIRSTPSRIKATVLSGFGQLDAIGQLLSGALMVGATFLVGIEGMYLFTALLLLVPALLFPMILRVKES</sequence>
<name>A0A7L7KPH0_9MOLU</name>
<keyword evidence="1" id="KW-0812">Transmembrane</keyword>
<keyword evidence="3" id="KW-1185">Reference proteome</keyword>
<feature type="transmembrane region" description="Helical" evidence="1">
    <location>
        <begin position="282"/>
        <end position="303"/>
    </location>
</feature>
<dbReference type="PANTHER" id="PTHR23530">
    <property type="entry name" value="TRANSPORT PROTEIN-RELATED"/>
    <property type="match status" value="1"/>
</dbReference>
<dbReference type="KEGG" id="xcl:G4Z02_02575"/>
<feature type="transmembrane region" description="Helical" evidence="1">
    <location>
        <begin position="376"/>
        <end position="394"/>
    </location>
</feature>
<evidence type="ECO:0000313" key="3">
    <source>
        <dbReference type="Proteomes" id="UP000514720"/>
    </source>
</evidence>
<dbReference type="InterPro" id="IPR011701">
    <property type="entry name" value="MFS"/>
</dbReference>
<keyword evidence="1" id="KW-1133">Transmembrane helix</keyword>
<accession>A0A7L7KPH0</accession>
<gene>
    <name evidence="2" type="ORF">G4Z02_02575</name>
</gene>
<dbReference type="GO" id="GO:0022857">
    <property type="term" value="F:transmembrane transporter activity"/>
    <property type="evidence" value="ECO:0007669"/>
    <property type="project" value="InterPro"/>
</dbReference>
<dbReference type="Pfam" id="PF07690">
    <property type="entry name" value="MFS_1"/>
    <property type="match status" value="1"/>
</dbReference>
<evidence type="ECO:0000313" key="2">
    <source>
        <dbReference type="EMBL" id="QMS84680.1"/>
    </source>
</evidence>
<feature type="transmembrane region" description="Helical" evidence="1">
    <location>
        <begin position="69"/>
        <end position="93"/>
    </location>
</feature>
<feature type="transmembrane region" description="Helical" evidence="1">
    <location>
        <begin position="40"/>
        <end position="62"/>
    </location>
</feature>
<feature type="transmembrane region" description="Helical" evidence="1">
    <location>
        <begin position="211"/>
        <end position="229"/>
    </location>
</feature>
<dbReference type="RefSeq" id="WP_258878299.1">
    <property type="nucleotide sequence ID" value="NZ_CP048914.1"/>
</dbReference>
<proteinExistence type="predicted"/>
<dbReference type="AlphaFoldDB" id="A0A7L7KPH0"/>
<protein>
    <submittedName>
        <fullName evidence="2">MFS transporter</fullName>
    </submittedName>
</protein>
<feature type="transmembrane region" description="Helical" evidence="1">
    <location>
        <begin position="249"/>
        <end position="270"/>
    </location>
</feature>
<dbReference type="EMBL" id="CP048914">
    <property type="protein sequence ID" value="QMS84680.1"/>
    <property type="molecule type" value="Genomic_DNA"/>
</dbReference>
<reference evidence="2 3" key="1">
    <citation type="submission" date="2020-02" db="EMBL/GenBank/DDBJ databases">
        <authorList>
            <person name="Zheng R.K."/>
            <person name="Sun C.M."/>
        </authorList>
    </citation>
    <scope>NUCLEOTIDE SEQUENCE [LARGE SCALE GENOMIC DNA]</scope>
    <source>
        <strain evidence="3">zrk13</strain>
    </source>
</reference>
<feature type="transmembrane region" description="Helical" evidence="1">
    <location>
        <begin position="353"/>
        <end position="370"/>
    </location>
</feature>
<dbReference type="InterPro" id="IPR036259">
    <property type="entry name" value="MFS_trans_sf"/>
</dbReference>
<dbReference type="SUPFAM" id="SSF103473">
    <property type="entry name" value="MFS general substrate transporter"/>
    <property type="match status" value="1"/>
</dbReference>
<organism evidence="2 3">
    <name type="scientific">Candidatus Xianfuyuplasma coldseepsis</name>
    <dbReference type="NCBI Taxonomy" id="2782163"/>
    <lineage>
        <taxon>Bacteria</taxon>
        <taxon>Bacillati</taxon>
        <taxon>Mycoplasmatota</taxon>
        <taxon>Mollicutes</taxon>
        <taxon>Candidatus Izemoplasmatales</taxon>
        <taxon>Candidatus Izemoplasmataceae</taxon>
        <taxon>Candidatus Xianfuyuplasma</taxon>
    </lineage>
</organism>
<feature type="transmembrane region" description="Helical" evidence="1">
    <location>
        <begin position="99"/>
        <end position="116"/>
    </location>
</feature>
<feature type="transmembrane region" description="Helical" evidence="1">
    <location>
        <begin position="7"/>
        <end position="28"/>
    </location>
</feature>
<feature type="transmembrane region" description="Helical" evidence="1">
    <location>
        <begin position="137"/>
        <end position="153"/>
    </location>
</feature>
<dbReference type="Proteomes" id="UP000514720">
    <property type="component" value="Chromosome"/>
</dbReference>